<accession>A0A9W3C4L1</accession>
<name>A0A9W3C4L1_RAPSA</name>
<evidence type="ECO:0000313" key="2">
    <source>
        <dbReference type="RefSeq" id="XP_056846489.1"/>
    </source>
</evidence>
<proteinExistence type="predicted"/>
<dbReference type="Proteomes" id="UP000504610">
    <property type="component" value="Chromosome 1"/>
</dbReference>
<dbReference type="KEGG" id="rsz:108848070"/>
<gene>
    <name evidence="2" type="primary">LOC108848070</name>
</gene>
<protein>
    <submittedName>
        <fullName evidence="2">Uncharacterized protein LOC108848070</fullName>
    </submittedName>
</protein>
<reference evidence="2" key="2">
    <citation type="submission" date="2025-08" db="UniProtKB">
        <authorList>
            <consortium name="RefSeq"/>
        </authorList>
    </citation>
    <scope>IDENTIFICATION</scope>
    <source>
        <tissue evidence="2">Leaf</tissue>
    </source>
</reference>
<dbReference type="GeneID" id="108848070"/>
<reference evidence="1" key="1">
    <citation type="journal article" date="2019" name="Database">
        <title>The radish genome database (RadishGD): an integrated information resource for radish genomics.</title>
        <authorList>
            <person name="Yu H.J."/>
            <person name="Baek S."/>
            <person name="Lee Y.J."/>
            <person name="Cho A."/>
            <person name="Mun J.H."/>
        </authorList>
    </citation>
    <scope>NUCLEOTIDE SEQUENCE [LARGE SCALE GENOMIC DNA]</scope>
    <source>
        <strain evidence="1">cv. WK10039</strain>
    </source>
</reference>
<dbReference type="RefSeq" id="XP_056846489.1">
    <property type="nucleotide sequence ID" value="XM_056990509.1"/>
</dbReference>
<keyword evidence="1" id="KW-1185">Reference proteome</keyword>
<organism evidence="1 2">
    <name type="scientific">Raphanus sativus</name>
    <name type="common">Radish</name>
    <name type="synonym">Raphanus raphanistrum var. sativus</name>
    <dbReference type="NCBI Taxonomy" id="3726"/>
    <lineage>
        <taxon>Eukaryota</taxon>
        <taxon>Viridiplantae</taxon>
        <taxon>Streptophyta</taxon>
        <taxon>Embryophyta</taxon>
        <taxon>Tracheophyta</taxon>
        <taxon>Spermatophyta</taxon>
        <taxon>Magnoliopsida</taxon>
        <taxon>eudicotyledons</taxon>
        <taxon>Gunneridae</taxon>
        <taxon>Pentapetalae</taxon>
        <taxon>rosids</taxon>
        <taxon>malvids</taxon>
        <taxon>Brassicales</taxon>
        <taxon>Brassicaceae</taxon>
        <taxon>Brassiceae</taxon>
        <taxon>Raphanus</taxon>
    </lineage>
</organism>
<dbReference type="AlphaFoldDB" id="A0A9W3C4L1"/>
<evidence type="ECO:0000313" key="1">
    <source>
        <dbReference type="Proteomes" id="UP000504610"/>
    </source>
</evidence>
<sequence length="93" mass="10474">MAASELLESFRDLRKLYFQINLEVVLSLSAPSSNPHFSNSLLNPPLLVILRLFLCPLLKPSMAKSPQTLSLVKQSRKSLKCLPPGSWFERFSS</sequence>